<organism evidence="2 3">
    <name type="scientific">Stenomitos frigidus AS-A4</name>
    <dbReference type="NCBI Taxonomy" id="2933935"/>
    <lineage>
        <taxon>Bacteria</taxon>
        <taxon>Bacillati</taxon>
        <taxon>Cyanobacteriota</taxon>
        <taxon>Cyanophyceae</taxon>
        <taxon>Leptolyngbyales</taxon>
        <taxon>Leptolyngbyaceae</taxon>
        <taxon>Stenomitos</taxon>
    </lineage>
</organism>
<accession>A0ABV0KQ60</accession>
<dbReference type="EMBL" id="JAMPLM010000018">
    <property type="protein sequence ID" value="MEP1060480.1"/>
    <property type="molecule type" value="Genomic_DNA"/>
</dbReference>
<evidence type="ECO:0000313" key="2">
    <source>
        <dbReference type="EMBL" id="MEP1060480.1"/>
    </source>
</evidence>
<evidence type="ECO:0000259" key="1">
    <source>
        <dbReference type="Pfam" id="PF03811"/>
    </source>
</evidence>
<proteinExistence type="predicted"/>
<feature type="domain" description="InsA N-terminal zinc ribbon" evidence="1">
    <location>
        <begin position="17"/>
        <end position="44"/>
    </location>
</feature>
<evidence type="ECO:0000313" key="3">
    <source>
        <dbReference type="Proteomes" id="UP001476950"/>
    </source>
</evidence>
<dbReference type="Proteomes" id="UP001476950">
    <property type="component" value="Unassembled WGS sequence"/>
</dbReference>
<sequence length="62" mass="7006">MVGCRPSTFIIAVASRNCPKCQSTQIIKYGQTHYGKPRFRCQGCGRQFVEHATCQPLDETTR</sequence>
<reference evidence="2 3" key="1">
    <citation type="submission" date="2022-04" db="EMBL/GenBank/DDBJ databases">
        <title>Positive selection, recombination, and allopatry shape intraspecific diversity of widespread and dominant cyanobacteria.</title>
        <authorList>
            <person name="Wei J."/>
            <person name="Shu W."/>
            <person name="Hu C."/>
        </authorList>
    </citation>
    <scope>NUCLEOTIDE SEQUENCE [LARGE SCALE GENOMIC DNA]</scope>
    <source>
        <strain evidence="2 3">AS-A4</strain>
    </source>
</reference>
<keyword evidence="3" id="KW-1185">Reference proteome</keyword>
<dbReference type="InterPro" id="IPR003220">
    <property type="entry name" value="InsA_N_dom_Znf"/>
</dbReference>
<protein>
    <recommendedName>
        <fullName evidence="1">InsA N-terminal zinc ribbon domain-containing protein</fullName>
    </recommendedName>
</protein>
<dbReference type="Pfam" id="PF03811">
    <property type="entry name" value="Zn_ribbon_InsA"/>
    <property type="match status" value="1"/>
</dbReference>
<gene>
    <name evidence="2" type="ORF">NDI38_18775</name>
</gene>
<name>A0ABV0KQ60_9CYAN</name>
<comment type="caution">
    <text evidence="2">The sequence shown here is derived from an EMBL/GenBank/DDBJ whole genome shotgun (WGS) entry which is preliminary data.</text>
</comment>